<organism evidence="3 4">
    <name type="scientific">Actinokineospora soli</name>
    <dbReference type="NCBI Taxonomy" id="1048753"/>
    <lineage>
        <taxon>Bacteria</taxon>
        <taxon>Bacillati</taxon>
        <taxon>Actinomycetota</taxon>
        <taxon>Actinomycetes</taxon>
        <taxon>Pseudonocardiales</taxon>
        <taxon>Pseudonocardiaceae</taxon>
        <taxon>Actinokineospora</taxon>
    </lineage>
</organism>
<dbReference type="InterPro" id="IPR028991">
    <property type="entry name" value="KamE_N"/>
</dbReference>
<dbReference type="Gene3D" id="3.40.50.280">
    <property type="entry name" value="Cobalamin-binding domain"/>
    <property type="match status" value="1"/>
</dbReference>
<name>A0ABW2TPF2_9PSEU</name>
<dbReference type="Pfam" id="PF16554">
    <property type="entry name" value="OAM_dimer"/>
    <property type="match status" value="1"/>
</dbReference>
<feature type="compositionally biased region" description="Low complexity" evidence="1">
    <location>
        <begin position="226"/>
        <end position="244"/>
    </location>
</feature>
<dbReference type="PROSITE" id="PS51332">
    <property type="entry name" value="B12_BINDING"/>
    <property type="match status" value="1"/>
</dbReference>
<comment type="caution">
    <text evidence="3">The sequence shown here is derived from an EMBL/GenBank/DDBJ whole genome shotgun (WGS) entry which is preliminary data.</text>
</comment>
<dbReference type="Gene3D" id="3.30.30.60">
    <property type="entry name" value="D-lysine 5,6-aminomutase beta subunit KamE, N-terminal domain"/>
    <property type="match status" value="1"/>
</dbReference>
<reference evidence="4" key="1">
    <citation type="journal article" date="2019" name="Int. J. Syst. Evol. Microbiol.">
        <title>The Global Catalogue of Microorganisms (GCM) 10K type strain sequencing project: providing services to taxonomists for standard genome sequencing and annotation.</title>
        <authorList>
            <consortium name="The Broad Institute Genomics Platform"/>
            <consortium name="The Broad Institute Genome Sequencing Center for Infectious Disease"/>
            <person name="Wu L."/>
            <person name="Ma J."/>
        </authorList>
    </citation>
    <scope>NUCLEOTIDE SEQUENCE [LARGE SCALE GENOMIC DNA]</scope>
    <source>
        <strain evidence="4">JCM 17695</strain>
    </source>
</reference>
<feature type="region of interest" description="Disordered" evidence="1">
    <location>
        <begin position="223"/>
        <end position="325"/>
    </location>
</feature>
<evidence type="ECO:0000259" key="2">
    <source>
        <dbReference type="PROSITE" id="PS51332"/>
    </source>
</evidence>
<dbReference type="InterPro" id="IPR036843">
    <property type="entry name" value="KamE_N_sf"/>
</dbReference>
<sequence>MKRHIRPYGDTTGDGMVQVSFTLPVPHGPRADGAAQQLANKMGIDPALVVHSHPIGDDFSFFVVYGSVSHIVDLDAVTVVEREYPLLTPGEVNTAVKKSLRRKLVVVGACIGTDAHTVGIDAILNIKGFAGEKGLEYYRELRVVNLGAQVTVPELVKRARAEKADAVLVSQVVTQRDAHILNTQEMSAAFREAMGDRKPLLVAGGPRFDPLMAAELGVDRVFSRGTTPARSPPTSCTPSPRAATPCPPDRARGASQHPGAPPLVCGADCRVRRKRPPRTARGTRSLHARPQIPLLPRTGERDTRSGGTRCRRPKPVDQGGKLSENVTPEHVEMAAQRGAATRSRYHGRITVVERRC</sequence>
<dbReference type="Proteomes" id="UP001596512">
    <property type="component" value="Unassembled WGS sequence"/>
</dbReference>
<gene>
    <name evidence="3" type="ORF">ACFQV2_18990</name>
</gene>
<protein>
    <submittedName>
        <fullName evidence="3">OAM dimerization domain-containing protein</fullName>
    </submittedName>
</protein>
<dbReference type="InterPro" id="IPR006158">
    <property type="entry name" value="Cobalamin-bd"/>
</dbReference>
<proteinExistence type="predicted"/>
<evidence type="ECO:0000256" key="1">
    <source>
        <dbReference type="SAM" id="MobiDB-lite"/>
    </source>
</evidence>
<evidence type="ECO:0000313" key="4">
    <source>
        <dbReference type="Proteomes" id="UP001596512"/>
    </source>
</evidence>
<evidence type="ECO:0000313" key="3">
    <source>
        <dbReference type="EMBL" id="MFC7615281.1"/>
    </source>
</evidence>
<keyword evidence="4" id="KW-1185">Reference proteome</keyword>
<dbReference type="InterPro" id="IPR036724">
    <property type="entry name" value="Cobalamin-bd_sf"/>
</dbReference>
<dbReference type="Pfam" id="PF02310">
    <property type="entry name" value="B12-binding"/>
    <property type="match status" value="1"/>
</dbReference>
<dbReference type="SUPFAM" id="SSF117778">
    <property type="entry name" value="D-lysine 5,6-aminomutase beta subunit KamE, N-terminal domain"/>
    <property type="match status" value="1"/>
</dbReference>
<dbReference type="EMBL" id="JBHTEY010000004">
    <property type="protein sequence ID" value="MFC7615281.1"/>
    <property type="molecule type" value="Genomic_DNA"/>
</dbReference>
<dbReference type="SUPFAM" id="SSF52242">
    <property type="entry name" value="Cobalamin (vitamin B12)-binding domain"/>
    <property type="match status" value="1"/>
</dbReference>
<accession>A0ABW2TPF2</accession>
<feature type="domain" description="B12-binding" evidence="2">
    <location>
        <begin position="103"/>
        <end position="243"/>
    </location>
</feature>